<evidence type="ECO:0000256" key="1">
    <source>
        <dbReference type="ARBA" id="ARBA00005278"/>
    </source>
</evidence>
<dbReference type="InterPro" id="IPR050768">
    <property type="entry name" value="UPF0353/GerABKA_families"/>
</dbReference>
<feature type="transmembrane region" description="Helical" evidence="3">
    <location>
        <begin position="411"/>
        <end position="436"/>
    </location>
</feature>
<evidence type="ECO:0000256" key="2">
    <source>
        <dbReference type="ARBA" id="ARBA00023136"/>
    </source>
</evidence>
<dbReference type="EMBL" id="CP017269">
    <property type="protein sequence ID" value="AOT73140.1"/>
    <property type="molecule type" value="Genomic_DNA"/>
</dbReference>
<protein>
    <submittedName>
        <fullName evidence="4">Uncharacterized protein</fullName>
    </submittedName>
</protein>
<dbReference type="AlphaFoldDB" id="A0A1D8GQD1"/>
<organism evidence="4 5">
    <name type="scientific">Geosporobacter ferrireducens</name>
    <dbReference type="NCBI Taxonomy" id="1424294"/>
    <lineage>
        <taxon>Bacteria</taxon>
        <taxon>Bacillati</taxon>
        <taxon>Bacillota</taxon>
        <taxon>Clostridia</taxon>
        <taxon>Peptostreptococcales</taxon>
        <taxon>Thermotaleaceae</taxon>
        <taxon>Geosporobacter</taxon>
    </lineage>
</organism>
<dbReference type="InterPro" id="IPR004995">
    <property type="entry name" value="Spore_Ger"/>
</dbReference>
<comment type="similarity">
    <text evidence="1">Belongs to the GerABKA family.</text>
</comment>
<proteinExistence type="inferred from homology"/>
<dbReference type="PIRSF" id="PIRSF005690">
    <property type="entry name" value="GerBA"/>
    <property type="match status" value="1"/>
</dbReference>
<dbReference type="Pfam" id="PF03323">
    <property type="entry name" value="GerA"/>
    <property type="match status" value="1"/>
</dbReference>
<evidence type="ECO:0000313" key="4">
    <source>
        <dbReference type="EMBL" id="AOT73140.1"/>
    </source>
</evidence>
<feature type="transmembrane region" description="Helical" evidence="3">
    <location>
        <begin position="378"/>
        <end position="399"/>
    </location>
</feature>
<sequence>MDKNINILQSFLCESDDIVFRTFQITTLPSIKAAVVFIESLVDTSELESSVLSPLTLGIGEKSLEERKVLSSDTAALIEKNLININISFYQQAEMAIDEILKGNGILLINGFPKAISIDISKIIGKKHAEPKTEKVVKGPQQGFVEDIATNIAIIRRRIKSPHLAIKALQLGRVSKSEVKVLYLDNIADLSIVEELFRRLKRIDVDGIMGSSMIEEYITDSPVNLFPTTYYTERPDRVQAMLLDGRVAIVYDGTPFVIVIPAIVSDFFTTPEDYYQNYYFSTFNRLLGYFGALILTFLPSIYIAFTTFHQEMIPTRLALSLAGTKAGVPYPAFVEALIMEFSFEALREAGIRLPIHMGQAVSIVGALIIGQAAVEAGLVSPTVVIIVAITAIFSFTMPYNNFSLSLRLIRFINMALAATLGIYGIMTSALIIALSLTSLRSFGVPFMVPFAPLSLQDMKDWVLRFPDWSITKRSPHIVNNNITKKAKNLKPSPSGNERKKEL</sequence>
<dbReference type="GO" id="GO:0009847">
    <property type="term" value="P:spore germination"/>
    <property type="evidence" value="ECO:0007669"/>
    <property type="project" value="InterPro"/>
</dbReference>
<reference evidence="4 5" key="1">
    <citation type="submission" date="2016-09" db="EMBL/GenBank/DDBJ databases">
        <title>Genomic analysis reveals versatility of anaerobic energy metabolism of Geosporobacter ferrireducens IRF9 of phylum Firmicutes.</title>
        <authorList>
            <person name="Kim S.-J."/>
        </authorList>
    </citation>
    <scope>NUCLEOTIDE SEQUENCE [LARGE SCALE GENOMIC DNA]</scope>
    <source>
        <strain evidence="4 5">IRF9</strain>
    </source>
</reference>
<gene>
    <name evidence="4" type="ORF">Gferi_14810</name>
</gene>
<dbReference type="STRING" id="1424294.Gferi_14810"/>
<name>A0A1D8GQD1_9FIRM</name>
<keyword evidence="3" id="KW-0812">Transmembrane</keyword>
<evidence type="ECO:0000313" key="5">
    <source>
        <dbReference type="Proteomes" id="UP000095743"/>
    </source>
</evidence>
<keyword evidence="3" id="KW-1133">Transmembrane helix</keyword>
<keyword evidence="2 3" id="KW-0472">Membrane</keyword>
<evidence type="ECO:0000256" key="3">
    <source>
        <dbReference type="SAM" id="Phobius"/>
    </source>
</evidence>
<keyword evidence="5" id="KW-1185">Reference proteome</keyword>
<dbReference type="KEGG" id="gfe:Gferi_14810"/>
<feature type="transmembrane region" description="Helical" evidence="3">
    <location>
        <begin position="286"/>
        <end position="308"/>
    </location>
</feature>
<dbReference type="PANTHER" id="PTHR22550">
    <property type="entry name" value="SPORE GERMINATION PROTEIN"/>
    <property type="match status" value="1"/>
</dbReference>
<dbReference type="Proteomes" id="UP000095743">
    <property type="component" value="Chromosome"/>
</dbReference>
<dbReference type="PANTHER" id="PTHR22550:SF5">
    <property type="entry name" value="LEUCINE ZIPPER PROTEIN 4"/>
    <property type="match status" value="1"/>
</dbReference>
<dbReference type="GO" id="GO:0016020">
    <property type="term" value="C:membrane"/>
    <property type="evidence" value="ECO:0007669"/>
    <property type="project" value="InterPro"/>
</dbReference>
<accession>A0A1D8GQD1</accession>